<dbReference type="InterPro" id="IPR044068">
    <property type="entry name" value="CB"/>
</dbReference>
<keyword evidence="2" id="KW-0233">DNA recombination</keyword>
<dbReference type="InterPro" id="IPR010998">
    <property type="entry name" value="Integrase_recombinase_N"/>
</dbReference>
<evidence type="ECO:0000313" key="6">
    <source>
        <dbReference type="EMBL" id="MBE1589172.1"/>
    </source>
</evidence>
<dbReference type="Gene3D" id="1.10.443.10">
    <property type="entry name" value="Intergrase catalytic core"/>
    <property type="match status" value="1"/>
</dbReference>
<evidence type="ECO:0000256" key="1">
    <source>
        <dbReference type="ARBA" id="ARBA00023125"/>
    </source>
</evidence>
<proteinExistence type="predicted"/>
<dbReference type="PROSITE" id="PS51898">
    <property type="entry name" value="TYR_RECOMBINASE"/>
    <property type="match status" value="1"/>
</dbReference>
<evidence type="ECO:0000313" key="7">
    <source>
        <dbReference type="Proteomes" id="UP000633509"/>
    </source>
</evidence>
<organism evidence="6 7">
    <name type="scientific">Nonomuraea angiospora</name>
    <dbReference type="NCBI Taxonomy" id="46172"/>
    <lineage>
        <taxon>Bacteria</taxon>
        <taxon>Bacillati</taxon>
        <taxon>Actinomycetota</taxon>
        <taxon>Actinomycetes</taxon>
        <taxon>Streptosporangiales</taxon>
        <taxon>Streptosporangiaceae</taxon>
        <taxon>Nonomuraea</taxon>
    </lineage>
</organism>
<dbReference type="InterPro" id="IPR050090">
    <property type="entry name" value="Tyrosine_recombinase_XerCD"/>
</dbReference>
<dbReference type="SUPFAM" id="SSF56349">
    <property type="entry name" value="DNA breaking-rejoining enzymes"/>
    <property type="match status" value="1"/>
</dbReference>
<dbReference type="EMBL" id="JADBEK010000001">
    <property type="protein sequence ID" value="MBE1589172.1"/>
    <property type="molecule type" value="Genomic_DNA"/>
</dbReference>
<evidence type="ECO:0000259" key="5">
    <source>
        <dbReference type="PROSITE" id="PS51900"/>
    </source>
</evidence>
<sequence>MMAKKPNGRPSIYLGQDGYWHGWVTIGIKPDGSPDRRHRMAKTEVEVTRKVAELEGNRESGQVTKPGRVPTVAEWMTEYLDVICERLVASGKMAPRTLVDYRSKTRHWIIPLLGRHRLNRLAPEHLDTAYTTMLDKGLSTSTVLKVHRILSRALKVAVRRDKVTRNVATLVEAPTAAEAEIEPLTREEARCILDVAKTKRNAVRWSVALALGIRQGEALGLRWSYIDMDTGEIRAWFQVQRQEWRHGCDDPHTCGEKWHRPPCHKRCKIHGHRPTCKPGCAKPGHLCYKRPCLKDCTGHADKCLKRTGGGLVFRHRKGKSKLTLQCPSALLALLRTHKKLQAAERLKAGDKWTDHDLVFTTQLGGPIERTEDWKQWKSILKQAGVRDARVHDARHTAATLLIEQGVHIRVVQEILGHTRVTTTERYTHVATLQMKDASNRMDQALWGTP</sequence>
<dbReference type="PROSITE" id="PS51900">
    <property type="entry name" value="CB"/>
    <property type="match status" value="1"/>
</dbReference>
<name>A0ABR9M8E2_9ACTN</name>
<dbReference type="PANTHER" id="PTHR30349:SF91">
    <property type="entry name" value="INTA PROTEIN"/>
    <property type="match status" value="1"/>
</dbReference>
<protein>
    <submittedName>
        <fullName evidence="6">Site-specific recombinase XerD</fullName>
    </submittedName>
</protein>
<keyword evidence="1 3" id="KW-0238">DNA-binding</keyword>
<gene>
    <name evidence="6" type="ORF">H4W80_007430</name>
</gene>
<accession>A0ABR9M8E2</accession>
<dbReference type="InterPro" id="IPR011010">
    <property type="entry name" value="DNA_brk_join_enz"/>
</dbReference>
<evidence type="ECO:0000256" key="3">
    <source>
        <dbReference type="PROSITE-ProRule" id="PRU01248"/>
    </source>
</evidence>
<keyword evidence="7" id="KW-1185">Reference proteome</keyword>
<reference evidence="6 7" key="1">
    <citation type="submission" date="2020-10" db="EMBL/GenBank/DDBJ databases">
        <title>Sequencing the genomes of 1000 actinobacteria strains.</title>
        <authorList>
            <person name="Klenk H.-P."/>
        </authorList>
    </citation>
    <scope>NUCLEOTIDE SEQUENCE [LARGE SCALE GENOMIC DNA]</scope>
    <source>
        <strain evidence="6 7">DSM 43173</strain>
    </source>
</reference>
<dbReference type="InterPro" id="IPR013762">
    <property type="entry name" value="Integrase-like_cat_sf"/>
</dbReference>
<dbReference type="Proteomes" id="UP000633509">
    <property type="component" value="Unassembled WGS sequence"/>
</dbReference>
<feature type="domain" description="Tyr recombinase" evidence="4">
    <location>
        <begin position="179"/>
        <end position="439"/>
    </location>
</feature>
<dbReference type="Pfam" id="PF00589">
    <property type="entry name" value="Phage_integrase"/>
    <property type="match status" value="1"/>
</dbReference>
<comment type="caution">
    <text evidence="6">The sequence shown here is derived from an EMBL/GenBank/DDBJ whole genome shotgun (WGS) entry which is preliminary data.</text>
</comment>
<dbReference type="Gene3D" id="1.10.150.130">
    <property type="match status" value="1"/>
</dbReference>
<dbReference type="PANTHER" id="PTHR30349">
    <property type="entry name" value="PHAGE INTEGRASE-RELATED"/>
    <property type="match status" value="1"/>
</dbReference>
<feature type="domain" description="Core-binding (CB)" evidence="5">
    <location>
        <begin position="70"/>
        <end position="158"/>
    </location>
</feature>
<evidence type="ECO:0000256" key="2">
    <source>
        <dbReference type="ARBA" id="ARBA00023172"/>
    </source>
</evidence>
<evidence type="ECO:0000259" key="4">
    <source>
        <dbReference type="PROSITE" id="PS51898"/>
    </source>
</evidence>
<dbReference type="InterPro" id="IPR002104">
    <property type="entry name" value="Integrase_catalytic"/>
</dbReference>